<dbReference type="GO" id="GO:0071038">
    <property type="term" value="P:TRAMP-dependent tRNA surveillance pathway"/>
    <property type="evidence" value="ECO:0007669"/>
    <property type="project" value="TreeGrafter"/>
</dbReference>
<dbReference type="AlphaFoldDB" id="A0A0C3BAH9"/>
<evidence type="ECO:0000259" key="10">
    <source>
        <dbReference type="PROSITE" id="PS50967"/>
    </source>
</evidence>
<dbReference type="Pfam" id="PF00570">
    <property type="entry name" value="HRDC"/>
    <property type="match status" value="1"/>
</dbReference>
<comment type="subcellular location">
    <subcellularLocation>
        <location evidence="1">Nucleus</location>
    </subcellularLocation>
</comment>
<dbReference type="OrthoDB" id="2250022at2759"/>
<dbReference type="InterPro" id="IPR002562">
    <property type="entry name" value="3'-5'_exonuclease_dom"/>
</dbReference>
<dbReference type="GO" id="GO:0071037">
    <property type="term" value="P:nuclear polyadenylation-dependent snRNA catabolic process"/>
    <property type="evidence" value="ECO:0007669"/>
    <property type="project" value="TreeGrafter"/>
</dbReference>
<dbReference type="Gene3D" id="3.30.420.10">
    <property type="entry name" value="Ribonuclease H-like superfamily/Ribonuclease H"/>
    <property type="match status" value="1"/>
</dbReference>
<feature type="region of interest" description="Disordered" evidence="9">
    <location>
        <begin position="692"/>
        <end position="794"/>
    </location>
</feature>
<evidence type="ECO:0000256" key="4">
    <source>
        <dbReference type="ARBA" id="ARBA00022801"/>
    </source>
</evidence>
<keyword evidence="7" id="KW-0539">Nucleus</keyword>
<dbReference type="FunFam" id="3.30.420.10:FF:000059">
    <property type="entry name" value="Exosome complex exonuclease Rrp6"/>
    <property type="match status" value="1"/>
</dbReference>
<feature type="domain" description="HRDC" evidence="10">
    <location>
        <begin position="474"/>
        <end position="556"/>
    </location>
</feature>
<dbReference type="SUPFAM" id="SSF53098">
    <property type="entry name" value="Ribonuclease H-like"/>
    <property type="match status" value="1"/>
</dbReference>
<evidence type="ECO:0000256" key="2">
    <source>
        <dbReference type="ARBA" id="ARBA00022552"/>
    </source>
</evidence>
<feature type="compositionally biased region" description="Low complexity" evidence="9">
    <location>
        <begin position="717"/>
        <end position="729"/>
    </location>
</feature>
<dbReference type="GO" id="GO:0071039">
    <property type="term" value="P:nuclear polyadenylation-dependent CUT catabolic process"/>
    <property type="evidence" value="ECO:0007669"/>
    <property type="project" value="TreeGrafter"/>
</dbReference>
<dbReference type="InterPro" id="IPR044876">
    <property type="entry name" value="HRDC_dom_sf"/>
</dbReference>
<dbReference type="GO" id="GO:0071035">
    <property type="term" value="P:nuclear polyadenylation-dependent rRNA catabolic process"/>
    <property type="evidence" value="ECO:0007669"/>
    <property type="project" value="TreeGrafter"/>
</dbReference>
<dbReference type="GO" id="GO:0071051">
    <property type="term" value="P:poly(A)-dependent snoRNA 3'-end processing"/>
    <property type="evidence" value="ECO:0007669"/>
    <property type="project" value="TreeGrafter"/>
</dbReference>
<name>A0A0C3BAH9_SERVB</name>
<dbReference type="InterPro" id="IPR036397">
    <property type="entry name" value="RNaseH_sf"/>
</dbReference>
<reference evidence="12" key="2">
    <citation type="submission" date="2015-01" db="EMBL/GenBank/DDBJ databases">
        <title>Evolutionary Origins and Diversification of the Mycorrhizal Mutualists.</title>
        <authorList>
            <consortium name="DOE Joint Genome Institute"/>
            <consortium name="Mycorrhizal Genomics Consortium"/>
            <person name="Kohler A."/>
            <person name="Kuo A."/>
            <person name="Nagy L.G."/>
            <person name="Floudas D."/>
            <person name="Copeland A."/>
            <person name="Barry K.W."/>
            <person name="Cichocki N."/>
            <person name="Veneault-Fourrey C."/>
            <person name="LaButti K."/>
            <person name="Lindquist E.A."/>
            <person name="Lipzen A."/>
            <person name="Lundell T."/>
            <person name="Morin E."/>
            <person name="Murat C."/>
            <person name="Riley R."/>
            <person name="Ohm R."/>
            <person name="Sun H."/>
            <person name="Tunlid A."/>
            <person name="Henrissat B."/>
            <person name="Grigoriev I.V."/>
            <person name="Hibbett D.S."/>
            <person name="Martin F."/>
        </authorList>
    </citation>
    <scope>NUCLEOTIDE SEQUENCE [LARGE SCALE GENOMIC DNA]</scope>
    <source>
        <strain evidence="12">MAFF 305830</strain>
    </source>
</reference>
<dbReference type="InterPro" id="IPR010997">
    <property type="entry name" value="HRDC-like_sf"/>
</dbReference>
<dbReference type="PROSITE" id="PS50967">
    <property type="entry name" value="HRDC"/>
    <property type="match status" value="1"/>
</dbReference>
<dbReference type="PANTHER" id="PTHR12124">
    <property type="entry name" value="POLYMYOSITIS/SCLERODERMA AUTOANTIGEN-RELATED"/>
    <property type="match status" value="1"/>
</dbReference>
<keyword evidence="12" id="KW-1185">Reference proteome</keyword>
<dbReference type="SUPFAM" id="SSF47819">
    <property type="entry name" value="HRDC-like"/>
    <property type="match status" value="1"/>
</dbReference>
<evidence type="ECO:0000256" key="8">
    <source>
        <dbReference type="ARBA" id="ARBA00043957"/>
    </source>
</evidence>
<comment type="similarity">
    <text evidence="8">Belongs to the exosome component 10/RRP6 family.</text>
</comment>
<dbReference type="STRING" id="933852.A0A0C3BAH9"/>
<reference evidence="11 12" key="1">
    <citation type="submission" date="2014-04" db="EMBL/GenBank/DDBJ databases">
        <authorList>
            <consortium name="DOE Joint Genome Institute"/>
            <person name="Kuo A."/>
            <person name="Zuccaro A."/>
            <person name="Kohler A."/>
            <person name="Nagy L.G."/>
            <person name="Floudas D."/>
            <person name="Copeland A."/>
            <person name="Barry K.W."/>
            <person name="Cichocki N."/>
            <person name="Veneault-Fourrey C."/>
            <person name="LaButti K."/>
            <person name="Lindquist E.A."/>
            <person name="Lipzen A."/>
            <person name="Lundell T."/>
            <person name="Morin E."/>
            <person name="Murat C."/>
            <person name="Sun H."/>
            <person name="Tunlid A."/>
            <person name="Henrissat B."/>
            <person name="Grigoriev I.V."/>
            <person name="Hibbett D.S."/>
            <person name="Martin F."/>
            <person name="Nordberg H.P."/>
            <person name="Cantor M.N."/>
            <person name="Hua S.X."/>
        </authorList>
    </citation>
    <scope>NUCLEOTIDE SEQUENCE [LARGE SCALE GENOMIC DNA]</scope>
    <source>
        <strain evidence="11 12">MAFF 305830</strain>
    </source>
</reference>
<keyword evidence="3" id="KW-0540">Nuclease</keyword>
<evidence type="ECO:0000313" key="11">
    <source>
        <dbReference type="EMBL" id="KIM28466.1"/>
    </source>
</evidence>
<sequence length="878" mass="97651">MASSIPLPETSLAEYVTLLKTQTDKTVNAAAGLPRDIAFHRTLDRKFKTELDATSARVLRLTNRLLQLAETLDPKSKPAASKVKHGVEDRVALVDEEDVVDKFHSVVVDVFDPLLERVDHCLDVHAGRIKPVQEVKPVLKEDITGASLQKAARLPQHILHASKLPKPQLLFLDKVANSKDTKWQHHPARLWHAKPLTNDTVVSSHPYQHEITTLQYPDFVYTSRPPIAPKSFEDTPFTFVDTKAGLDSLLDKLRQSEEIAIDLEHHSYRSYYGFVCLMQISTRSEDFVVDCLVPEIRAGLEALNEVFTDPTKLKVLHGAESDIVWLQENFNLYIVNLFDTFHASRALELPRASLAFLLSAYCDFTADKRYQLADWRIRPLPSEMLHYARSDTHFLLFVYDQLREALLEKSKSSNSESSGGTSSIPSFVRTVLKNSETTSLREFVREQYDAENGEGMRGWAGLVRKWNKRSLLVDGLQRRLFLAVHKWRDEVAREEDESSLFVIPNQPLLTLIEKPVPTDLIALYSSFPGAVPPLIRKRGNELLKLMQDVASKSMAIEGPMSSTKPEVDTLMEVEDVSVVIDTPRHIIFAPQATPVPGLWGAPKLASQPVNTNFSTSRSSLFGNLSKVTKSIFLSQNDNAPPATVAKLSAPHSSFLGTGSRSAVPSSSTISQKIAKIHDGILKADKQVISIRTSSKPTTASPDVPASKPSVKEESANVEVEPTPVVPMEVAFVPRSQRHTTQPDDLDIVQVGQRKKKRKRVDEGEQGAAQRKKRGSTSTAPGPDGDEEKETTPELKVFDYSAEPNILDEGMKGVETGGARKGKHIKKDVNKGVWLLGFHFVLVLIVYPGTRLDFKSLGFGPAPKAMNEPKSGNKSMTFR</sequence>
<evidence type="ECO:0000313" key="12">
    <source>
        <dbReference type="Proteomes" id="UP000054097"/>
    </source>
</evidence>
<protein>
    <recommendedName>
        <fullName evidence="10">HRDC domain-containing protein</fullName>
    </recommendedName>
</protein>
<dbReference type="InterPro" id="IPR049559">
    <property type="entry name" value="Rrp6p-like_exo"/>
</dbReference>
<dbReference type="SMART" id="SM00474">
    <property type="entry name" value="35EXOc"/>
    <property type="match status" value="1"/>
</dbReference>
<gene>
    <name evidence="11" type="ORF">M408DRAFT_308391</name>
</gene>
<proteinExistence type="inferred from homology"/>
<keyword evidence="2" id="KW-0698">rRNA processing</keyword>
<keyword evidence="4" id="KW-0378">Hydrolase</keyword>
<evidence type="ECO:0000256" key="9">
    <source>
        <dbReference type="SAM" id="MobiDB-lite"/>
    </source>
</evidence>
<dbReference type="GO" id="GO:0071040">
    <property type="term" value="P:nuclear polyadenylation-dependent antisense transcript catabolic process"/>
    <property type="evidence" value="ECO:0007669"/>
    <property type="project" value="TreeGrafter"/>
</dbReference>
<accession>A0A0C3BAH9</accession>
<dbReference type="InterPro" id="IPR012588">
    <property type="entry name" value="Exosome-assoc_fac_Rrp6_N"/>
</dbReference>
<dbReference type="GO" id="GO:0000166">
    <property type="term" value="F:nucleotide binding"/>
    <property type="evidence" value="ECO:0007669"/>
    <property type="project" value="InterPro"/>
</dbReference>
<dbReference type="InterPro" id="IPR012337">
    <property type="entry name" value="RNaseH-like_sf"/>
</dbReference>
<dbReference type="GO" id="GO:0000176">
    <property type="term" value="C:nuclear exosome (RNase complex)"/>
    <property type="evidence" value="ECO:0007669"/>
    <property type="project" value="InterPro"/>
</dbReference>
<dbReference type="GO" id="GO:0005730">
    <property type="term" value="C:nucleolus"/>
    <property type="evidence" value="ECO:0007669"/>
    <property type="project" value="TreeGrafter"/>
</dbReference>
<evidence type="ECO:0000256" key="5">
    <source>
        <dbReference type="ARBA" id="ARBA00022835"/>
    </source>
</evidence>
<evidence type="ECO:0000256" key="7">
    <source>
        <dbReference type="ARBA" id="ARBA00023242"/>
    </source>
</evidence>
<evidence type="ECO:0000256" key="1">
    <source>
        <dbReference type="ARBA" id="ARBA00004123"/>
    </source>
</evidence>
<dbReference type="InterPro" id="IPR002121">
    <property type="entry name" value="HRDC_dom"/>
</dbReference>
<dbReference type="GO" id="GO:0000467">
    <property type="term" value="P:exonucleolytic trimming to generate mature 3'-end of 5.8S rRNA from tricistronic rRNA transcript (SSU-rRNA, 5.8S rRNA, LSU-rRNA)"/>
    <property type="evidence" value="ECO:0007669"/>
    <property type="project" value="InterPro"/>
</dbReference>
<dbReference type="Proteomes" id="UP000054097">
    <property type="component" value="Unassembled WGS sequence"/>
</dbReference>
<dbReference type="GO" id="GO:0003727">
    <property type="term" value="F:single-stranded RNA binding"/>
    <property type="evidence" value="ECO:0007669"/>
    <property type="project" value="TreeGrafter"/>
</dbReference>
<dbReference type="GO" id="GO:0071044">
    <property type="term" value="P:histone mRNA catabolic process"/>
    <property type="evidence" value="ECO:0007669"/>
    <property type="project" value="TreeGrafter"/>
</dbReference>
<dbReference type="InterPro" id="IPR045092">
    <property type="entry name" value="Rrp6-like"/>
</dbReference>
<keyword evidence="5" id="KW-0271">Exosome</keyword>
<dbReference type="HOGENOM" id="CLU_010129_3_0_1"/>
<dbReference type="Gene3D" id="1.10.150.80">
    <property type="entry name" value="HRDC domain"/>
    <property type="match status" value="1"/>
</dbReference>
<dbReference type="CDD" id="cd06147">
    <property type="entry name" value="Rrp6p_like_exo"/>
    <property type="match status" value="1"/>
</dbReference>
<dbReference type="Pfam" id="PF08066">
    <property type="entry name" value="PMC2NT"/>
    <property type="match status" value="1"/>
</dbReference>
<organism evidence="11 12">
    <name type="scientific">Serendipita vermifera MAFF 305830</name>
    <dbReference type="NCBI Taxonomy" id="933852"/>
    <lineage>
        <taxon>Eukaryota</taxon>
        <taxon>Fungi</taxon>
        <taxon>Dikarya</taxon>
        <taxon>Basidiomycota</taxon>
        <taxon>Agaricomycotina</taxon>
        <taxon>Agaricomycetes</taxon>
        <taxon>Sebacinales</taxon>
        <taxon>Serendipitaceae</taxon>
        <taxon>Serendipita</taxon>
    </lineage>
</organism>
<evidence type="ECO:0000256" key="3">
    <source>
        <dbReference type="ARBA" id="ARBA00022722"/>
    </source>
</evidence>
<dbReference type="Pfam" id="PF01612">
    <property type="entry name" value="DNA_pol_A_exo1"/>
    <property type="match status" value="1"/>
</dbReference>
<evidence type="ECO:0000256" key="6">
    <source>
        <dbReference type="ARBA" id="ARBA00022839"/>
    </source>
</evidence>
<dbReference type="GO" id="GO:0071036">
    <property type="term" value="P:nuclear polyadenylation-dependent snoRNA catabolic process"/>
    <property type="evidence" value="ECO:0007669"/>
    <property type="project" value="TreeGrafter"/>
</dbReference>
<dbReference type="GO" id="GO:0000175">
    <property type="term" value="F:3'-5'-RNA exonuclease activity"/>
    <property type="evidence" value="ECO:0007669"/>
    <property type="project" value="InterPro"/>
</dbReference>
<dbReference type="PANTHER" id="PTHR12124:SF47">
    <property type="entry name" value="EXOSOME COMPONENT 10"/>
    <property type="match status" value="1"/>
</dbReference>
<keyword evidence="6" id="KW-0269">Exonuclease</keyword>
<dbReference type="EMBL" id="KN824293">
    <property type="protein sequence ID" value="KIM28466.1"/>
    <property type="molecule type" value="Genomic_DNA"/>
</dbReference>